<proteinExistence type="predicted"/>
<protein>
    <submittedName>
        <fullName evidence="2">Uncharacterized protein YjbI, contains pentapeptide repeats</fullName>
    </submittedName>
</protein>
<evidence type="ECO:0000313" key="1">
    <source>
        <dbReference type="EMBL" id="VFK60959.1"/>
    </source>
</evidence>
<accession>A0A451AV00</accession>
<sequence>MRSSGKRRHKVDLSNSHFLSEAEFSGSAFHWELILNNSCFKARTSFHNCTFIGNLVVRDCEFRHPTEFQGAQFHNELDFTGTRLGCIKNPIKDPGFNTGVVRFDQAAIEDSHFWGTEIIDGYSFKDAFLLSLNLSNKQINNCDFTGAVVSGVNTRNWSLDESTRKNTKYVYSDYEVEQVFENNGKKVPYKPIPDSRVPADGYFGEGEHENYTIHEYLRSLCVWSLSLRVPPALRKAFLDYINFFSEYAYATDMVDVEIRTRREGNKIRVEFITETEDEKRLVREIFPRFLSNIAPDSGSDLKFHIRDPDMTLQERDGLIKDHDAEIANFKQRLTSKIELLENEKEKNAVLIDFVKTLQSNPPAIANLIATKTEEPICAIHVDIAGYSKATTEEPALYPAIQSKLKEIMEKLNQDKDVQQVRGTGDGLLIIVPDSEAVAWIADEVRHEIKKFSRRKADSIKGARTIIGYGLAFKEQSGESVTYTGQVLIQVNRIDQPMKRFMNENPDEGAFPIWCSEAYFSAMDGKSSNVRFEEIGPVELDKGAGTQTVYRVILS</sequence>
<reference evidence="2" key="1">
    <citation type="submission" date="2019-02" db="EMBL/GenBank/DDBJ databases">
        <authorList>
            <person name="Gruber-Vodicka R. H."/>
            <person name="Seah K. B. B."/>
        </authorList>
    </citation>
    <scope>NUCLEOTIDE SEQUENCE</scope>
    <source>
        <strain evidence="2">BECK_BY2</strain>
        <strain evidence="1">BECK_BY3</strain>
    </source>
</reference>
<gene>
    <name evidence="2" type="ORF">BECKTUN1418E_GA0071001_12173</name>
    <name evidence="1" type="ORF">BECKTUN1418F_GA0071002_12362</name>
</gene>
<dbReference type="AlphaFoldDB" id="A0A451AV00"/>
<dbReference type="InterPro" id="IPR029787">
    <property type="entry name" value="Nucleotide_cyclase"/>
</dbReference>
<evidence type="ECO:0000313" key="2">
    <source>
        <dbReference type="EMBL" id="VFK69863.1"/>
    </source>
</evidence>
<name>A0A451AV00_9GAMM</name>
<organism evidence="2">
    <name type="scientific">Candidatus Kentrum sp. TUN</name>
    <dbReference type="NCBI Taxonomy" id="2126343"/>
    <lineage>
        <taxon>Bacteria</taxon>
        <taxon>Pseudomonadati</taxon>
        <taxon>Pseudomonadota</taxon>
        <taxon>Gammaproteobacteria</taxon>
        <taxon>Candidatus Kentrum</taxon>
    </lineage>
</organism>
<dbReference type="SUPFAM" id="SSF141571">
    <property type="entry name" value="Pentapeptide repeat-like"/>
    <property type="match status" value="1"/>
</dbReference>
<dbReference type="Gene3D" id="3.30.70.1230">
    <property type="entry name" value="Nucleotide cyclase"/>
    <property type="match status" value="1"/>
</dbReference>
<dbReference type="EMBL" id="CAADFV010000217">
    <property type="protein sequence ID" value="VFK69863.1"/>
    <property type="molecule type" value="Genomic_DNA"/>
</dbReference>
<dbReference type="EMBL" id="CAADFY010000236">
    <property type="protein sequence ID" value="VFK60959.1"/>
    <property type="molecule type" value="Genomic_DNA"/>
</dbReference>
<dbReference type="Gene3D" id="2.160.20.80">
    <property type="entry name" value="E3 ubiquitin-protein ligase SopA"/>
    <property type="match status" value="1"/>
</dbReference>